<evidence type="ECO:0000313" key="4">
    <source>
        <dbReference type="Proteomes" id="UP001141552"/>
    </source>
</evidence>
<gene>
    <name evidence="3" type="ORF">Tsubulata_032842</name>
</gene>
<evidence type="ECO:0000313" key="3">
    <source>
        <dbReference type="EMBL" id="KAJ4826329.1"/>
    </source>
</evidence>
<dbReference type="EMBL" id="JAKUCV010006703">
    <property type="protein sequence ID" value="KAJ4826329.1"/>
    <property type="molecule type" value="Genomic_DNA"/>
</dbReference>
<dbReference type="NCBIfam" id="TIGR00756">
    <property type="entry name" value="PPR"/>
    <property type="match status" value="1"/>
</dbReference>
<sequence>MLRRDGITPDRATVVTVLQACETLGARKLTEAIHCCIFGCGLDSNLAVGTALLNLYAKLGLLSVSIRIFGEMMRPDAVAWTAMVAAYAVHGCGREAVEHFELMVREGVMPDHVTFTHLLSACSHSGLVKEGKLYFKTMPEVYGVVPRLDHYSCMVDLLGRSGLLNDAYEFIKSMPMEPNSGVWGALIGACRVYRNIELGTRVAEKLFAIDPSDSRNYIMLSNMYSAAGQWGNASKVRALLKERNLARNPGCSFIEHGNTIHRFVTADRSHPDTKLIYNKEERARKLTNGGESGKASGGEAEVGSRCRCSGVGRPGSCCVVGGGAEVVALAGSRRGERGESPLVAEGEDEVGGMRRLPLPLQHPSPTLVGHPAVAKWWLLGDGLAVFVEATGRVCLLSSCVRGVLAACLAWVADRALPGSGLVWDSGLVPFVSFWEERARKLTNGGESGIASGREAEVGSRCRCSGVGRPGSYCVVGGGAEVVALAGSRRGERGESPLVAEGEDEVGGMRRLPLPLQHPSPTLVGHPAVAKWWLLGDGLAVFVVATGHVCLLSSCVRGILAAGLAWVADRALPDSGLVWDSGLVPFVSFW</sequence>
<dbReference type="Gene3D" id="1.25.40.10">
    <property type="entry name" value="Tetratricopeptide repeat domain"/>
    <property type="match status" value="2"/>
</dbReference>
<comment type="caution">
    <text evidence="3">The sequence shown here is derived from an EMBL/GenBank/DDBJ whole genome shotgun (WGS) entry which is preliminary data.</text>
</comment>
<dbReference type="GO" id="GO:0009451">
    <property type="term" value="P:RNA modification"/>
    <property type="evidence" value="ECO:0007669"/>
    <property type="project" value="InterPro"/>
</dbReference>
<dbReference type="Pfam" id="PF01535">
    <property type="entry name" value="PPR"/>
    <property type="match status" value="2"/>
</dbReference>
<dbReference type="Pfam" id="PF20431">
    <property type="entry name" value="E_motif"/>
    <property type="match status" value="1"/>
</dbReference>
<reference evidence="3" key="1">
    <citation type="submission" date="2022-02" db="EMBL/GenBank/DDBJ databases">
        <authorList>
            <person name="Henning P.M."/>
            <person name="McCubbin A.G."/>
            <person name="Shore J.S."/>
        </authorList>
    </citation>
    <scope>NUCLEOTIDE SEQUENCE</scope>
    <source>
        <strain evidence="3">F60SS</strain>
        <tissue evidence="3">Leaves</tissue>
    </source>
</reference>
<dbReference type="AlphaFoldDB" id="A0A9Q0F904"/>
<dbReference type="PANTHER" id="PTHR47926:SF533">
    <property type="entry name" value="DYW DOMAIN-CONTAINING PROTEIN"/>
    <property type="match status" value="1"/>
</dbReference>
<name>A0A9Q0F904_9ROSI</name>
<dbReference type="InterPro" id="IPR046960">
    <property type="entry name" value="PPR_At4g14850-like_plant"/>
</dbReference>
<evidence type="ECO:0008006" key="5">
    <source>
        <dbReference type="Google" id="ProtNLM"/>
    </source>
</evidence>
<dbReference type="Proteomes" id="UP001141552">
    <property type="component" value="Unassembled WGS sequence"/>
</dbReference>
<dbReference type="FunFam" id="1.25.40.10:FF:000407">
    <property type="entry name" value="Putative pentatricopeptide repeat-containing protein"/>
    <property type="match status" value="1"/>
</dbReference>
<organism evidence="3 4">
    <name type="scientific">Turnera subulata</name>
    <dbReference type="NCBI Taxonomy" id="218843"/>
    <lineage>
        <taxon>Eukaryota</taxon>
        <taxon>Viridiplantae</taxon>
        <taxon>Streptophyta</taxon>
        <taxon>Embryophyta</taxon>
        <taxon>Tracheophyta</taxon>
        <taxon>Spermatophyta</taxon>
        <taxon>Magnoliopsida</taxon>
        <taxon>eudicotyledons</taxon>
        <taxon>Gunneridae</taxon>
        <taxon>Pentapetalae</taxon>
        <taxon>rosids</taxon>
        <taxon>fabids</taxon>
        <taxon>Malpighiales</taxon>
        <taxon>Passifloraceae</taxon>
        <taxon>Turnera</taxon>
    </lineage>
</organism>
<reference evidence="3" key="2">
    <citation type="journal article" date="2023" name="Plants (Basel)">
        <title>Annotation of the Turnera subulata (Passifloraceae) Draft Genome Reveals the S-Locus Evolved after the Divergence of Turneroideae from Passifloroideae in a Stepwise Manner.</title>
        <authorList>
            <person name="Henning P.M."/>
            <person name="Roalson E.H."/>
            <person name="Mir W."/>
            <person name="McCubbin A.G."/>
            <person name="Shore J.S."/>
        </authorList>
    </citation>
    <scope>NUCLEOTIDE SEQUENCE</scope>
    <source>
        <strain evidence="3">F60SS</strain>
    </source>
</reference>
<proteinExistence type="predicted"/>
<dbReference type="InterPro" id="IPR011990">
    <property type="entry name" value="TPR-like_helical_dom_sf"/>
</dbReference>
<dbReference type="OrthoDB" id="185373at2759"/>
<feature type="repeat" description="PPR" evidence="2">
    <location>
        <begin position="76"/>
        <end position="110"/>
    </location>
</feature>
<dbReference type="PANTHER" id="PTHR47926">
    <property type="entry name" value="PENTATRICOPEPTIDE REPEAT-CONTAINING PROTEIN"/>
    <property type="match status" value="1"/>
</dbReference>
<protein>
    <recommendedName>
        <fullName evidence="5">Pentatricopeptide repeat-containing protein</fullName>
    </recommendedName>
</protein>
<accession>A0A9Q0F904</accession>
<keyword evidence="1" id="KW-0677">Repeat</keyword>
<evidence type="ECO:0000256" key="1">
    <source>
        <dbReference type="ARBA" id="ARBA00022737"/>
    </source>
</evidence>
<evidence type="ECO:0000256" key="2">
    <source>
        <dbReference type="PROSITE-ProRule" id="PRU00708"/>
    </source>
</evidence>
<dbReference type="PROSITE" id="PS51375">
    <property type="entry name" value="PPR"/>
    <property type="match status" value="1"/>
</dbReference>
<dbReference type="Pfam" id="PF13041">
    <property type="entry name" value="PPR_2"/>
    <property type="match status" value="1"/>
</dbReference>
<dbReference type="InterPro" id="IPR002885">
    <property type="entry name" value="PPR_rpt"/>
</dbReference>
<keyword evidence="4" id="KW-1185">Reference proteome</keyword>
<dbReference type="GO" id="GO:0003723">
    <property type="term" value="F:RNA binding"/>
    <property type="evidence" value="ECO:0007669"/>
    <property type="project" value="InterPro"/>
</dbReference>
<dbReference type="InterPro" id="IPR046848">
    <property type="entry name" value="E_motif"/>
</dbReference>